<feature type="signal peptide" evidence="3">
    <location>
        <begin position="1"/>
        <end position="36"/>
    </location>
</feature>
<dbReference type="RefSeq" id="WP_134519486.1">
    <property type="nucleotide sequence ID" value="NZ_SOHE01000044.1"/>
</dbReference>
<evidence type="ECO:0000313" key="4">
    <source>
        <dbReference type="EMBL" id="TFD50289.1"/>
    </source>
</evidence>
<feature type="chain" id="PRO_5020318014" evidence="3">
    <location>
        <begin position="37"/>
        <end position="256"/>
    </location>
</feature>
<evidence type="ECO:0000256" key="3">
    <source>
        <dbReference type="SAM" id="SignalP"/>
    </source>
</evidence>
<sequence length="256" mass="25935">MSNHTQSSRARKRVFSILITAAVVAVAGAGAAGASAAETEPRAAVDLGSAGSFSILSKSGITDVYASAITGDIGSSPITGAAIHVGCDEVTGSIFSVDAEGPACKITDDTFLTGAVGDLEIAYRDAAARTTPDFVNLGAGEIGGLTLTPGLYKWGTDVNISTDVTLTGDADDVFIFQVSGDIKQASAKNVILDGVQAKNVFWQSAGEVVIGTTAHFEGTILSHTLIALKTGASVTGHLFAQTAVTLESNTVTIPAD</sequence>
<dbReference type="AlphaFoldDB" id="A0A4R9A1Q0"/>
<dbReference type="OrthoDB" id="2082707at2"/>
<comment type="similarity">
    <text evidence="1">Belongs to the ice-binding protein family.</text>
</comment>
<evidence type="ECO:0000256" key="2">
    <source>
        <dbReference type="ARBA" id="ARBA00022729"/>
    </source>
</evidence>
<dbReference type="EMBL" id="SOHE01000044">
    <property type="protein sequence ID" value="TFD50289.1"/>
    <property type="molecule type" value="Genomic_DNA"/>
</dbReference>
<gene>
    <name evidence="4" type="ORF">E3T55_10340</name>
</gene>
<proteinExistence type="inferred from homology"/>
<dbReference type="Proteomes" id="UP000297447">
    <property type="component" value="Unassembled WGS sequence"/>
</dbReference>
<dbReference type="InterPro" id="IPR021884">
    <property type="entry name" value="Ice-bd_prot"/>
</dbReference>
<organism evidence="4 5">
    <name type="scientific">Cryobacterium frigoriphilum</name>
    <dbReference type="NCBI Taxonomy" id="1259150"/>
    <lineage>
        <taxon>Bacteria</taxon>
        <taxon>Bacillati</taxon>
        <taxon>Actinomycetota</taxon>
        <taxon>Actinomycetes</taxon>
        <taxon>Micrococcales</taxon>
        <taxon>Microbacteriaceae</taxon>
        <taxon>Cryobacterium</taxon>
    </lineage>
</organism>
<evidence type="ECO:0000313" key="5">
    <source>
        <dbReference type="Proteomes" id="UP000297447"/>
    </source>
</evidence>
<keyword evidence="5" id="KW-1185">Reference proteome</keyword>
<name>A0A4R9A1Q0_9MICO</name>
<reference evidence="4 5" key="1">
    <citation type="submission" date="2019-03" db="EMBL/GenBank/DDBJ databases">
        <title>Genomics of glacier-inhabiting Cryobacterium strains.</title>
        <authorList>
            <person name="Liu Q."/>
            <person name="Xin Y.-H."/>
        </authorList>
    </citation>
    <scope>NUCLEOTIDE SEQUENCE [LARGE SCALE GENOMIC DNA]</scope>
    <source>
        <strain evidence="4 5">Hh14</strain>
    </source>
</reference>
<keyword evidence="2 3" id="KW-0732">Signal</keyword>
<evidence type="ECO:0000256" key="1">
    <source>
        <dbReference type="ARBA" id="ARBA00005445"/>
    </source>
</evidence>
<dbReference type="Pfam" id="PF11999">
    <property type="entry name" value="Ice_binding"/>
    <property type="match status" value="1"/>
</dbReference>
<protein>
    <submittedName>
        <fullName evidence="4">DUF3494 domain-containing protein</fullName>
    </submittedName>
</protein>
<comment type="caution">
    <text evidence="4">The sequence shown here is derived from an EMBL/GenBank/DDBJ whole genome shotgun (WGS) entry which is preliminary data.</text>
</comment>
<accession>A0A4R9A1Q0</accession>